<proteinExistence type="predicted"/>
<reference evidence="1" key="1">
    <citation type="submission" date="2018-10" db="EMBL/GenBank/DDBJ databases">
        <title>Hidden diversity of soil giant viruses.</title>
        <authorList>
            <person name="Schulz F."/>
            <person name="Alteio L."/>
            <person name="Goudeau D."/>
            <person name="Ryan E.M."/>
            <person name="Malmstrom R.R."/>
            <person name="Blanchard J."/>
            <person name="Woyke T."/>
        </authorList>
    </citation>
    <scope>NUCLEOTIDE SEQUENCE</scope>
    <source>
        <strain evidence="1">SMV1</strain>
    </source>
</reference>
<dbReference type="EMBL" id="MK072499">
    <property type="protein sequence ID" value="AYV86234.1"/>
    <property type="molecule type" value="Genomic_DNA"/>
</dbReference>
<name>A0A3G5AI17_9VIRU</name>
<protein>
    <submittedName>
        <fullName evidence="1">Uncharacterized protein</fullName>
    </submittedName>
</protein>
<gene>
    <name evidence="1" type="ORF">Solumvirus2_41</name>
</gene>
<evidence type="ECO:0000313" key="1">
    <source>
        <dbReference type="EMBL" id="AYV86234.1"/>
    </source>
</evidence>
<sequence>MDEKEYYEKINTSNDPELHPELDVEADQLKRITSTIIAPEIYERAILQLTRRFYARGWSIEFYEGSRSINKPVYALLDDLIEVKYYSFDNLVDQFTLSNNIEKITYPVPGIPCVPWIINRPPELYTAFDDDRDINMLSGRYISFLNGIKDKINGSQSSLSARNGVWIESLISNSGSSLESITLYKDGLMKINKIYDVIFEGYYRKERRRLKYVTEYDDYGYPNKMIIIVNPLWQIHYNKYYSEYKEQEIHYRDTKAGIVKVHHKFNKTVTDGPVFITSNNKIVEYYYAYHTYLELYYKQKRIIMGVQVLGSDIHFYDESSRIDMPTYKYQLSLFRSSVNVTGLLDVLIDLIYSYTEEFNYVSQLKEAIEYYKIINGVQSDVLLDLVKNLN</sequence>
<accession>A0A3G5AI17</accession>
<organism evidence="1">
    <name type="scientific">Solumvirus sp</name>
    <dbReference type="NCBI Taxonomy" id="2487773"/>
    <lineage>
        <taxon>Viruses</taxon>
        <taxon>Pithoviruses</taxon>
    </lineage>
</organism>